<evidence type="ECO:0000256" key="1">
    <source>
        <dbReference type="SAM" id="SignalP"/>
    </source>
</evidence>
<sequence>MRVRHLHWALLPTMIAAAIFEESLTSDDGAPDVTLAPNNSHDGGPLVIEMDSSSYYSSPSRCQSETVSLPNKAQAVKDCTCVPGSDYEYVNEGRECVYSSNASVIQVGTCSDGDCTEENLTTHEISKNPREQRYNPEDDLCMQLTTKVNQDFFPVSRCQVYCRGWGVRPLNDERLCVLRTKEIRSVFGKKKRVVTKTGVCRLGVCVEANMTPWRHPRGCKDRNVKHGGKILAENCTSFCDNGVREEREEGTICLLEKKSSWIKDVTIKGICRKGTCIKTPPLDGTLVVWDPNTRCAVYQEQITPTKFAAPMCSMYCSGRFKPMQDGTPCVLERSFDFWWKSKVKRLGVCRLGRCIEKGPSMPGAHRGFHRGCVAHDDHVETGKLTVAACCQVECANFVFENRMNGTLCLLQYEAFQIFFRKMEKNIRDWRVPIRKLCTGAILSRNRRTLITIRPKRSKEKKIVFFVYFKDTLNALH</sequence>
<dbReference type="EMBL" id="GANP01013392">
    <property type="protein sequence ID" value="JAB71076.1"/>
    <property type="molecule type" value="mRNA"/>
</dbReference>
<keyword evidence="1" id="KW-0732">Signal</keyword>
<dbReference type="AlphaFoldDB" id="V5ICN2"/>
<reference evidence="2" key="1">
    <citation type="journal article" date="2015" name="Sci. Rep.">
        <title>Tissue- and time-dependent transcription in Ixodes ricinus salivary glands and midguts when blood feeding on the vertebrate host.</title>
        <authorList>
            <person name="Kotsyfakis M."/>
            <person name="Schwarz A."/>
            <person name="Erhart J."/>
            <person name="Ribeiro J.M."/>
        </authorList>
    </citation>
    <scope>NUCLEOTIDE SEQUENCE</scope>
    <source>
        <tissue evidence="2">Salivary gland and midgut</tissue>
    </source>
</reference>
<organism evidence="2">
    <name type="scientific">Ixodes ricinus</name>
    <name type="common">Common tick</name>
    <name type="synonym">Acarus ricinus</name>
    <dbReference type="NCBI Taxonomy" id="34613"/>
    <lineage>
        <taxon>Eukaryota</taxon>
        <taxon>Metazoa</taxon>
        <taxon>Ecdysozoa</taxon>
        <taxon>Arthropoda</taxon>
        <taxon>Chelicerata</taxon>
        <taxon>Arachnida</taxon>
        <taxon>Acari</taxon>
        <taxon>Parasitiformes</taxon>
        <taxon>Ixodida</taxon>
        <taxon>Ixodoidea</taxon>
        <taxon>Ixodidae</taxon>
        <taxon>Ixodinae</taxon>
        <taxon>Ixodes</taxon>
    </lineage>
</organism>
<accession>V5ICN2</accession>
<feature type="signal peptide" evidence="1">
    <location>
        <begin position="1"/>
        <end position="17"/>
    </location>
</feature>
<feature type="chain" id="PRO_5004737209" evidence="1">
    <location>
        <begin position="18"/>
        <end position="476"/>
    </location>
</feature>
<protein>
    <submittedName>
        <fullName evidence="2">Putative secreted protein</fullName>
    </submittedName>
</protein>
<evidence type="ECO:0000313" key="2">
    <source>
        <dbReference type="EMBL" id="JAB71076.1"/>
    </source>
</evidence>
<name>V5ICN2_IXORI</name>
<proteinExistence type="evidence at transcript level"/>